<keyword evidence="1" id="KW-0433">Leucine-rich repeat</keyword>
<evidence type="ECO:0008006" key="5">
    <source>
        <dbReference type="Google" id="ProtNLM"/>
    </source>
</evidence>
<dbReference type="SUPFAM" id="SSF52058">
    <property type="entry name" value="L domain-like"/>
    <property type="match status" value="1"/>
</dbReference>
<keyword evidence="4" id="KW-1185">Reference proteome</keyword>
<dbReference type="SMART" id="SM00369">
    <property type="entry name" value="LRR_TYP"/>
    <property type="match status" value="5"/>
</dbReference>
<dbReference type="PROSITE" id="PS51450">
    <property type="entry name" value="LRR"/>
    <property type="match status" value="2"/>
</dbReference>
<dbReference type="Pfam" id="PF00560">
    <property type="entry name" value="LRR_1"/>
    <property type="match status" value="2"/>
</dbReference>
<evidence type="ECO:0000256" key="2">
    <source>
        <dbReference type="ARBA" id="ARBA00022737"/>
    </source>
</evidence>
<proteinExistence type="predicted"/>
<comment type="caution">
    <text evidence="3">The sequence shown here is derived from an EMBL/GenBank/DDBJ whole genome shotgun (WGS) entry which is preliminary data.</text>
</comment>
<dbReference type="PANTHER" id="PTHR45752:SF187">
    <property type="entry name" value="LEUCINE-RICH REPEAT AND IQ DOMAIN-CONTAINING PROTEIN 4"/>
    <property type="match status" value="1"/>
</dbReference>
<gene>
    <name evidence="3" type="ORF">CVLEPA_LOCUS11521</name>
</gene>
<dbReference type="EMBL" id="CAWYQH010000079">
    <property type="protein sequence ID" value="CAK8681307.1"/>
    <property type="molecule type" value="Genomic_DNA"/>
</dbReference>
<organism evidence="3 4">
    <name type="scientific">Clavelina lepadiformis</name>
    <name type="common">Light-bulb sea squirt</name>
    <name type="synonym">Ascidia lepadiformis</name>
    <dbReference type="NCBI Taxonomy" id="159417"/>
    <lineage>
        <taxon>Eukaryota</taxon>
        <taxon>Metazoa</taxon>
        <taxon>Chordata</taxon>
        <taxon>Tunicata</taxon>
        <taxon>Ascidiacea</taxon>
        <taxon>Aplousobranchia</taxon>
        <taxon>Clavelinidae</taxon>
        <taxon>Clavelina</taxon>
    </lineage>
</organism>
<sequence length="346" mass="39465">MEEPQLVRLLHGGARSLNLSGRDLKYVPMPICRLKTLLALEMKNNYLNTLPDFLSNLVDLEIMNLGNNNLMELPKVLQHMIKLIKLHLFGNRLTYLNPTVLSKLKSVVFLNLNNNQLMELPPEIGCLESLQVLSLDRNKLQQLPTELCTLTRLTEIRATHNELQSLPLEIGYLSELSRLFLSQNNIKELPEGLGKLRKLFVLDIAGNELRIFPTETHNIPLRELYCEANPLLEQIPVHSVQEEEILSLKELSARLVMEQVKDKSSVVRQMIRYFPGVRDMLSQASRCAVCSEAFLNTWLECVKFVKAKKELKIGKCRNAVIPVRALLCSYKCFNSEGHGFYGVAFP</sequence>
<dbReference type="Pfam" id="PF13855">
    <property type="entry name" value="LRR_8"/>
    <property type="match status" value="1"/>
</dbReference>
<evidence type="ECO:0000256" key="1">
    <source>
        <dbReference type="ARBA" id="ARBA00022614"/>
    </source>
</evidence>
<keyword evidence="2" id="KW-0677">Repeat</keyword>
<dbReference type="InterPro" id="IPR001611">
    <property type="entry name" value="Leu-rich_rpt"/>
</dbReference>
<dbReference type="InterPro" id="IPR003591">
    <property type="entry name" value="Leu-rich_rpt_typical-subtyp"/>
</dbReference>
<dbReference type="SMART" id="SM00364">
    <property type="entry name" value="LRR_BAC"/>
    <property type="match status" value="5"/>
</dbReference>
<dbReference type="Proteomes" id="UP001642483">
    <property type="component" value="Unassembled WGS sequence"/>
</dbReference>
<evidence type="ECO:0000313" key="3">
    <source>
        <dbReference type="EMBL" id="CAK8681307.1"/>
    </source>
</evidence>
<accession>A0ABP0FS77</accession>
<name>A0ABP0FS77_CLALP</name>
<evidence type="ECO:0000313" key="4">
    <source>
        <dbReference type="Proteomes" id="UP001642483"/>
    </source>
</evidence>
<dbReference type="PANTHER" id="PTHR45752">
    <property type="entry name" value="LEUCINE-RICH REPEAT-CONTAINING"/>
    <property type="match status" value="1"/>
</dbReference>
<reference evidence="3 4" key="1">
    <citation type="submission" date="2024-02" db="EMBL/GenBank/DDBJ databases">
        <authorList>
            <person name="Daric V."/>
            <person name="Darras S."/>
        </authorList>
    </citation>
    <scope>NUCLEOTIDE SEQUENCE [LARGE SCALE GENOMIC DNA]</scope>
</reference>
<dbReference type="Gene3D" id="3.80.10.10">
    <property type="entry name" value="Ribonuclease Inhibitor"/>
    <property type="match status" value="2"/>
</dbReference>
<dbReference type="InterPro" id="IPR032675">
    <property type="entry name" value="LRR_dom_sf"/>
</dbReference>
<dbReference type="InterPro" id="IPR050715">
    <property type="entry name" value="LRR-SigEffector_domain"/>
</dbReference>
<protein>
    <recommendedName>
        <fullName evidence="5">Leucine-rich repeat-containing protein 69</fullName>
    </recommendedName>
</protein>